<evidence type="ECO:0000259" key="15">
    <source>
        <dbReference type="SMART" id="SM00864"/>
    </source>
</evidence>
<keyword evidence="8" id="KW-0970">Cilium biogenesis/degradation</keyword>
<keyword evidence="7 14" id="KW-0547">Nucleotide-binding</keyword>
<dbReference type="InterPro" id="IPR002967">
    <property type="entry name" value="Delta_tubulin"/>
</dbReference>
<evidence type="ECO:0000256" key="1">
    <source>
        <dbReference type="ARBA" id="ARBA00004114"/>
    </source>
</evidence>
<dbReference type="PRINTS" id="PR01161">
    <property type="entry name" value="TUBULIN"/>
</dbReference>
<organism evidence="16 17">
    <name type="scientific">Diacronema lutheri</name>
    <name type="common">Unicellular marine alga</name>
    <name type="synonym">Monochrysis lutheri</name>
    <dbReference type="NCBI Taxonomy" id="2081491"/>
    <lineage>
        <taxon>Eukaryota</taxon>
        <taxon>Haptista</taxon>
        <taxon>Haptophyta</taxon>
        <taxon>Pavlovophyceae</taxon>
        <taxon>Pavlovales</taxon>
        <taxon>Pavlovaceae</taxon>
        <taxon>Diacronema</taxon>
    </lineage>
</organism>
<evidence type="ECO:0000256" key="11">
    <source>
        <dbReference type="ARBA" id="ARBA00023273"/>
    </source>
</evidence>
<comment type="subcellular location">
    <subcellularLocation>
        <location evidence="3">Cell projection</location>
        <location evidence="3">Cilium</location>
    </subcellularLocation>
    <subcellularLocation>
        <location evidence="1">Cytoplasm</location>
        <location evidence="1">Cytoskeleton</location>
        <location evidence="1">Microtubule organizing center</location>
        <location evidence="1">Centrosome</location>
        <location evidence="1">Centriole</location>
    </subcellularLocation>
    <subcellularLocation>
        <location evidence="2">Nucleus</location>
    </subcellularLocation>
</comment>
<dbReference type="GO" id="GO:0005200">
    <property type="term" value="F:structural constituent of cytoskeleton"/>
    <property type="evidence" value="ECO:0007669"/>
    <property type="project" value="InterPro"/>
</dbReference>
<dbReference type="PANTHER" id="PTHR11588">
    <property type="entry name" value="TUBULIN"/>
    <property type="match status" value="1"/>
</dbReference>
<keyword evidence="10" id="KW-0539">Nucleus</keyword>
<comment type="function">
    <text evidence="13">Acts as a positive regulator of hedgehog signaling and regulates ciliary function.</text>
</comment>
<dbReference type="GO" id="GO:0005525">
    <property type="term" value="F:GTP binding"/>
    <property type="evidence" value="ECO:0007669"/>
    <property type="project" value="UniProtKB-UniRule"/>
</dbReference>
<evidence type="ECO:0000256" key="5">
    <source>
        <dbReference type="ARBA" id="ARBA00014184"/>
    </source>
</evidence>
<dbReference type="CDD" id="cd02189">
    <property type="entry name" value="delta_zeta_tubulin-like"/>
    <property type="match status" value="1"/>
</dbReference>
<dbReference type="SUPFAM" id="SSF55307">
    <property type="entry name" value="Tubulin C-terminal domain-like"/>
    <property type="match status" value="1"/>
</dbReference>
<dbReference type="OrthoDB" id="10250004at2759"/>
<evidence type="ECO:0000256" key="14">
    <source>
        <dbReference type="RuleBase" id="RU000352"/>
    </source>
</evidence>
<evidence type="ECO:0000256" key="8">
    <source>
        <dbReference type="ARBA" id="ARBA00022794"/>
    </source>
</evidence>
<comment type="caution">
    <text evidence="16">The sequence shown here is derived from an EMBL/GenBank/DDBJ whole genome shotgun (WGS) entry which is preliminary data.</text>
</comment>
<dbReference type="InterPro" id="IPR003008">
    <property type="entry name" value="Tubulin_FtsZ_GTPase"/>
</dbReference>
<dbReference type="SMART" id="SM00864">
    <property type="entry name" value="Tubulin"/>
    <property type="match status" value="1"/>
</dbReference>
<evidence type="ECO:0000256" key="12">
    <source>
        <dbReference type="ARBA" id="ARBA00030594"/>
    </source>
</evidence>
<name>A0A8J5XNY4_DIALT</name>
<feature type="domain" description="Tubulin/FtsZ GTPase" evidence="15">
    <location>
        <begin position="43"/>
        <end position="235"/>
    </location>
</feature>
<dbReference type="GO" id="GO:0005814">
    <property type="term" value="C:centriole"/>
    <property type="evidence" value="ECO:0007669"/>
    <property type="project" value="UniProtKB-SubCell"/>
</dbReference>
<dbReference type="InterPro" id="IPR023123">
    <property type="entry name" value="Tubulin_C"/>
</dbReference>
<accession>A0A8J5XNY4</accession>
<dbReference type="Pfam" id="PF00091">
    <property type="entry name" value="Tubulin"/>
    <property type="match status" value="1"/>
</dbReference>
<evidence type="ECO:0000256" key="4">
    <source>
        <dbReference type="ARBA" id="ARBA00009636"/>
    </source>
</evidence>
<dbReference type="AlphaFoldDB" id="A0A8J5XNY4"/>
<dbReference type="Gene3D" id="3.40.50.1440">
    <property type="entry name" value="Tubulin/FtsZ, GTPase domain"/>
    <property type="match status" value="1"/>
</dbReference>
<comment type="similarity">
    <text evidence="4 14">Belongs to the tubulin family.</text>
</comment>
<evidence type="ECO:0000256" key="10">
    <source>
        <dbReference type="ARBA" id="ARBA00023242"/>
    </source>
</evidence>
<dbReference type="InterPro" id="IPR017975">
    <property type="entry name" value="Tubulin_CS"/>
</dbReference>
<keyword evidence="11" id="KW-0966">Cell projection</keyword>
<dbReference type="Gene3D" id="1.10.287.600">
    <property type="entry name" value="Helix hairpin bin"/>
    <property type="match status" value="1"/>
</dbReference>
<keyword evidence="17" id="KW-1185">Reference proteome</keyword>
<keyword evidence="9 14" id="KW-0342">GTP-binding</keyword>
<dbReference type="SUPFAM" id="SSF52490">
    <property type="entry name" value="Tubulin nucleotide-binding domain-like"/>
    <property type="match status" value="1"/>
</dbReference>
<dbReference type="InterPro" id="IPR008280">
    <property type="entry name" value="Tub_FtsZ_C"/>
</dbReference>
<dbReference type="GO" id="GO:0005634">
    <property type="term" value="C:nucleus"/>
    <property type="evidence" value="ECO:0007669"/>
    <property type="project" value="UniProtKB-SubCell"/>
</dbReference>
<gene>
    <name evidence="16" type="ORF">KFE25_013816</name>
</gene>
<evidence type="ECO:0000313" key="16">
    <source>
        <dbReference type="EMBL" id="KAG8468733.1"/>
    </source>
</evidence>
<dbReference type="InterPro" id="IPR000217">
    <property type="entry name" value="Tubulin"/>
</dbReference>
<reference evidence="16" key="1">
    <citation type="submission" date="2021-05" db="EMBL/GenBank/DDBJ databases">
        <title>The genome of the haptophyte Pavlova lutheri (Diacronema luteri, Pavlovales) - a model for lipid biosynthesis in eukaryotic algae.</title>
        <authorList>
            <person name="Hulatt C.J."/>
            <person name="Posewitz M.C."/>
        </authorList>
    </citation>
    <scope>NUCLEOTIDE SEQUENCE</scope>
    <source>
        <strain evidence="16">NIVA-4/92</strain>
    </source>
</reference>
<sequence length="443" mass="46798">MAAVVTVQVGQCGNQVGMRVLDALMHDAGADERFFRAPRAPTRGGLSGDEPAIARAVLVDMEPKAVRDVTAAAGATGRWSYAAGRTHCEQGGSGNNWAHGYYEHGPRCAQAVTELIRAELEAAERAGGVLIYQALAGGTGSGVGAHIAATVRDEWPELAVVSGAIWPSERGDVAVQPYNVALSLAALAESADGVVLLENDSMQQLCERVLKLPRPSHDDLNRLIARHLAPLLAPSAPRADGGGGPAGGARPGAAFSLLAEPLAHLCAHPAYRLLCARLVPQTPVRSLGHTANRWTAVLRPLAQMAATDGRTEDAIDWSGAPDGGVSQPRSRALAHWLVLRGAGAREADVGSLARERLYAPWAGASPLLVSANERPLSPQDRAAVLVSNSQLVLPPLRRLATRACALFAERAYVHQYERHGMGADELAMRLAQLEQLVHSYAEL</sequence>
<dbReference type="GO" id="GO:0005874">
    <property type="term" value="C:microtubule"/>
    <property type="evidence" value="ECO:0007669"/>
    <property type="project" value="UniProtKB-KW"/>
</dbReference>
<evidence type="ECO:0000256" key="9">
    <source>
        <dbReference type="ARBA" id="ARBA00023134"/>
    </source>
</evidence>
<evidence type="ECO:0000256" key="2">
    <source>
        <dbReference type="ARBA" id="ARBA00004123"/>
    </source>
</evidence>
<keyword evidence="6 14" id="KW-0493">Microtubule</keyword>
<evidence type="ECO:0000256" key="7">
    <source>
        <dbReference type="ARBA" id="ARBA00022741"/>
    </source>
</evidence>
<dbReference type="Proteomes" id="UP000751190">
    <property type="component" value="Unassembled WGS sequence"/>
</dbReference>
<evidence type="ECO:0000256" key="6">
    <source>
        <dbReference type="ARBA" id="ARBA00022701"/>
    </source>
</evidence>
<dbReference type="GO" id="GO:0007017">
    <property type="term" value="P:microtubule-based process"/>
    <property type="evidence" value="ECO:0007669"/>
    <property type="project" value="InterPro"/>
</dbReference>
<dbReference type="GO" id="GO:0005929">
    <property type="term" value="C:cilium"/>
    <property type="evidence" value="ECO:0007669"/>
    <property type="project" value="UniProtKB-SubCell"/>
</dbReference>
<proteinExistence type="inferred from homology"/>
<dbReference type="PROSITE" id="PS00227">
    <property type="entry name" value="TUBULIN"/>
    <property type="match status" value="1"/>
</dbReference>
<dbReference type="GO" id="GO:0030030">
    <property type="term" value="P:cell projection organization"/>
    <property type="evidence" value="ECO:0007669"/>
    <property type="project" value="UniProtKB-KW"/>
</dbReference>
<protein>
    <recommendedName>
        <fullName evidence="5">Tubulin delta chain</fullName>
    </recommendedName>
    <alternativeName>
        <fullName evidence="12">Delta-tubulin</fullName>
    </alternativeName>
</protein>
<dbReference type="EMBL" id="JAGTXO010000004">
    <property type="protein sequence ID" value="KAG8468733.1"/>
    <property type="molecule type" value="Genomic_DNA"/>
</dbReference>
<dbReference type="InterPro" id="IPR036525">
    <property type="entry name" value="Tubulin/FtsZ_GTPase_sf"/>
</dbReference>
<dbReference type="OMA" id="ACHPEYK"/>
<evidence type="ECO:0000256" key="13">
    <source>
        <dbReference type="ARBA" id="ARBA00046149"/>
    </source>
</evidence>
<evidence type="ECO:0000313" key="17">
    <source>
        <dbReference type="Proteomes" id="UP000751190"/>
    </source>
</evidence>
<dbReference type="PRINTS" id="PR01224">
    <property type="entry name" value="DELTATUBULIN"/>
</dbReference>
<evidence type="ECO:0000256" key="3">
    <source>
        <dbReference type="ARBA" id="ARBA00004138"/>
    </source>
</evidence>